<keyword evidence="1" id="KW-0812">Transmembrane</keyword>
<feature type="transmembrane region" description="Helical" evidence="1">
    <location>
        <begin position="12"/>
        <end position="29"/>
    </location>
</feature>
<proteinExistence type="predicted"/>
<evidence type="ECO:0000313" key="3">
    <source>
        <dbReference type="Proteomes" id="UP001151760"/>
    </source>
</evidence>
<dbReference type="EMBL" id="BQNB010010609">
    <property type="protein sequence ID" value="GJS79593.1"/>
    <property type="molecule type" value="Genomic_DNA"/>
</dbReference>
<sequence>MKGVFRNFQLECVFSFGFIVGLLFAIFLIDMQNKDDLFKLILGKPPEQGLFLQIIDAYPKFKWFKRRCHNHDLFLEALDSKQIGEDFIMSSTEIVLSPNTKGGLFGPWHLKTDVDGEFGKLDPQFWLGSCWLAQAMADIPLAVPMVLENAPRL</sequence>
<comment type="caution">
    <text evidence="2">The sequence shown here is derived from an EMBL/GenBank/DDBJ whole genome shotgun (WGS) entry which is preliminary data.</text>
</comment>
<keyword evidence="1" id="KW-0472">Membrane</keyword>
<dbReference type="Proteomes" id="UP001151760">
    <property type="component" value="Unassembled WGS sequence"/>
</dbReference>
<evidence type="ECO:0000313" key="2">
    <source>
        <dbReference type="EMBL" id="GJS79593.1"/>
    </source>
</evidence>
<keyword evidence="3" id="KW-1185">Reference proteome</keyword>
<accession>A0ABQ4YS38</accession>
<protein>
    <submittedName>
        <fullName evidence="2">Uncharacterized protein</fullName>
    </submittedName>
</protein>
<organism evidence="2 3">
    <name type="scientific">Tanacetum coccineum</name>
    <dbReference type="NCBI Taxonomy" id="301880"/>
    <lineage>
        <taxon>Eukaryota</taxon>
        <taxon>Viridiplantae</taxon>
        <taxon>Streptophyta</taxon>
        <taxon>Embryophyta</taxon>
        <taxon>Tracheophyta</taxon>
        <taxon>Spermatophyta</taxon>
        <taxon>Magnoliopsida</taxon>
        <taxon>eudicotyledons</taxon>
        <taxon>Gunneridae</taxon>
        <taxon>Pentapetalae</taxon>
        <taxon>asterids</taxon>
        <taxon>campanulids</taxon>
        <taxon>Asterales</taxon>
        <taxon>Asteraceae</taxon>
        <taxon>Asteroideae</taxon>
        <taxon>Anthemideae</taxon>
        <taxon>Anthemidinae</taxon>
        <taxon>Tanacetum</taxon>
    </lineage>
</organism>
<keyword evidence="1" id="KW-1133">Transmembrane helix</keyword>
<evidence type="ECO:0000256" key="1">
    <source>
        <dbReference type="SAM" id="Phobius"/>
    </source>
</evidence>
<reference evidence="2" key="1">
    <citation type="journal article" date="2022" name="Int. J. Mol. Sci.">
        <title>Draft Genome of Tanacetum Coccineum: Genomic Comparison of Closely Related Tanacetum-Family Plants.</title>
        <authorList>
            <person name="Yamashiro T."/>
            <person name="Shiraishi A."/>
            <person name="Nakayama K."/>
            <person name="Satake H."/>
        </authorList>
    </citation>
    <scope>NUCLEOTIDE SEQUENCE</scope>
</reference>
<name>A0ABQ4YS38_9ASTR</name>
<reference evidence="2" key="2">
    <citation type="submission" date="2022-01" db="EMBL/GenBank/DDBJ databases">
        <authorList>
            <person name="Yamashiro T."/>
            <person name="Shiraishi A."/>
            <person name="Satake H."/>
            <person name="Nakayama K."/>
        </authorList>
    </citation>
    <scope>NUCLEOTIDE SEQUENCE</scope>
</reference>
<gene>
    <name evidence="2" type="ORF">Tco_0729474</name>
</gene>